<evidence type="ECO:0000313" key="4">
    <source>
        <dbReference type="Proteomes" id="UP000528555"/>
    </source>
</evidence>
<dbReference type="Pfam" id="PF00583">
    <property type="entry name" value="Acetyltransf_1"/>
    <property type="match status" value="1"/>
</dbReference>
<evidence type="ECO:0000259" key="1">
    <source>
        <dbReference type="PROSITE" id="PS51186"/>
    </source>
</evidence>
<dbReference type="InterPro" id="IPR016181">
    <property type="entry name" value="Acyl_CoA_acyltransferase"/>
</dbReference>
<evidence type="ECO:0000313" key="3">
    <source>
        <dbReference type="EMBL" id="NVH57961.1"/>
    </source>
</evidence>
<comment type="caution">
    <text evidence="3">The sequence shown here is derived from an EMBL/GenBank/DDBJ whole genome shotgun (WGS) entry which is preliminary data.</text>
</comment>
<dbReference type="GO" id="GO:0016747">
    <property type="term" value="F:acyltransferase activity, transferring groups other than amino-acyl groups"/>
    <property type="evidence" value="ECO:0007669"/>
    <property type="project" value="InterPro"/>
</dbReference>
<dbReference type="Gene3D" id="3.40.630.30">
    <property type="match status" value="1"/>
</dbReference>
<dbReference type="PROSITE" id="PS51186">
    <property type="entry name" value="GNAT"/>
    <property type="match status" value="1"/>
</dbReference>
<proteinExistence type="predicted"/>
<dbReference type="InterPro" id="IPR000182">
    <property type="entry name" value="GNAT_dom"/>
</dbReference>
<dbReference type="CDD" id="cd04301">
    <property type="entry name" value="NAT_SF"/>
    <property type="match status" value="1"/>
</dbReference>
<dbReference type="EMBL" id="JAAITX010000002">
    <property type="protein sequence ID" value="NVH57961.1"/>
    <property type="molecule type" value="Genomic_DNA"/>
</dbReference>
<evidence type="ECO:0000313" key="5">
    <source>
        <dbReference type="Proteomes" id="UP000701680"/>
    </source>
</evidence>
<dbReference type="EMBL" id="JAAIUO010000002">
    <property type="protein sequence ID" value="NSK13952.1"/>
    <property type="molecule type" value="Genomic_DNA"/>
</dbReference>
<accession>A0A850HHP9</accession>
<dbReference type="Proteomes" id="UP000528555">
    <property type="component" value="Unassembled WGS sequence"/>
</dbReference>
<dbReference type="SUPFAM" id="SSF55729">
    <property type="entry name" value="Acyl-CoA N-acyltransferases (Nat)"/>
    <property type="match status" value="1"/>
</dbReference>
<organism evidence="3 4">
    <name type="scientific">Dorea phocaeensis</name>
    <dbReference type="NCBI Taxonomy" id="2040291"/>
    <lineage>
        <taxon>Bacteria</taxon>
        <taxon>Bacillati</taxon>
        <taxon>Bacillota</taxon>
        <taxon>Clostridia</taxon>
        <taxon>Lachnospirales</taxon>
        <taxon>Lachnospiraceae</taxon>
        <taxon>Dorea</taxon>
    </lineage>
</organism>
<gene>
    <name evidence="3" type="ORF">G5A66_04705</name>
    <name evidence="2" type="ORF">G5A75_03495</name>
</gene>
<keyword evidence="4" id="KW-1185">Reference proteome</keyword>
<evidence type="ECO:0000313" key="2">
    <source>
        <dbReference type="EMBL" id="NSK13952.1"/>
    </source>
</evidence>
<reference evidence="4 5" key="1">
    <citation type="journal article" date="2020" name="Cell Host Microbe">
        <title>Functional and Genomic Variation between Human-Derived Isolates of Lachnospiraceae Reveals Inter- and Intra-Species Diversity.</title>
        <authorList>
            <person name="Sorbara M.T."/>
            <person name="Littmann E.R."/>
            <person name="Fontana E."/>
            <person name="Moody T.U."/>
            <person name="Kohout C.E."/>
            <person name="Gjonbalaj M."/>
            <person name="Eaton V."/>
            <person name="Seok R."/>
            <person name="Leiner I.M."/>
            <person name="Pamer E.G."/>
        </authorList>
    </citation>
    <scope>NUCLEOTIDE SEQUENCE [LARGE SCALE GENOMIC DNA]</scope>
    <source>
        <strain evidence="3 4">MSK.17.11</strain>
        <strain evidence="2 5">MSK.17.38</strain>
    </source>
</reference>
<reference evidence="3" key="2">
    <citation type="submission" date="2020-02" db="EMBL/GenBank/DDBJ databases">
        <authorList>
            <person name="Littmann E."/>
            <person name="Sorbara M."/>
        </authorList>
    </citation>
    <scope>NUCLEOTIDE SEQUENCE</scope>
    <source>
        <strain evidence="3">MSK.17.11</strain>
        <strain evidence="2">MSK.17.38</strain>
    </source>
</reference>
<protein>
    <submittedName>
        <fullName evidence="3">GNAT family N-acetyltransferase</fullName>
    </submittedName>
</protein>
<dbReference type="Proteomes" id="UP000701680">
    <property type="component" value="Unassembled WGS sequence"/>
</dbReference>
<dbReference type="OrthoDB" id="9796381at2"/>
<dbReference type="RefSeq" id="WP_101694073.1">
    <property type="nucleotide sequence ID" value="NZ_JAAITX010000002.1"/>
</dbReference>
<name>A0A850HHP9_9FIRM</name>
<dbReference type="AlphaFoldDB" id="A0A850HHP9"/>
<feature type="domain" description="N-acetyltransferase" evidence="1">
    <location>
        <begin position="1"/>
        <end position="170"/>
    </location>
</feature>
<keyword evidence="3" id="KW-0808">Transferase</keyword>
<sequence length="170" mass="18782">MEFVVAKEKDLERMCEITKMAKNQLKKMGLDQWQKGYPSREVWIQDIEDGCAYLAVEDGQILGVFAFQTTPDVSYGEINGKWLTDGAYASMHRVCVADESKGRGVAGKMFAQGFLMAGELGFPAVRIDTHPGNIPMQRALEKAGFLACGEIHLKGGCEDGDLRIGFEKIL</sequence>